<comment type="caution">
    <text evidence="3">The sequence shown here is derived from an EMBL/GenBank/DDBJ whole genome shotgun (WGS) entry which is preliminary data.</text>
</comment>
<dbReference type="RefSeq" id="WP_190887728.1">
    <property type="nucleotide sequence ID" value="NZ_JACWZY010000011.1"/>
</dbReference>
<dbReference type="EMBL" id="JACWZY010000011">
    <property type="protein sequence ID" value="MBD2701873.1"/>
    <property type="molecule type" value="Genomic_DNA"/>
</dbReference>
<dbReference type="SUPFAM" id="SSF52540">
    <property type="entry name" value="P-loop containing nucleoside triphosphate hydrolases"/>
    <property type="match status" value="1"/>
</dbReference>
<keyword evidence="1" id="KW-0175">Coiled coil</keyword>
<feature type="coiled-coil region" evidence="1">
    <location>
        <begin position="106"/>
        <end position="140"/>
    </location>
</feature>
<keyword evidence="4" id="KW-1185">Reference proteome</keyword>
<evidence type="ECO:0000313" key="4">
    <source>
        <dbReference type="Proteomes" id="UP000598820"/>
    </source>
</evidence>
<evidence type="ECO:0000313" key="3">
    <source>
        <dbReference type="EMBL" id="MBD2701873.1"/>
    </source>
</evidence>
<dbReference type="PANTHER" id="PTHR34985:SF1">
    <property type="entry name" value="SLR0554 PROTEIN"/>
    <property type="match status" value="1"/>
</dbReference>
<accession>A0A926XW89</accession>
<feature type="domain" description="Virulence-associated protein E-like" evidence="2">
    <location>
        <begin position="21"/>
        <end position="232"/>
    </location>
</feature>
<proteinExistence type="predicted"/>
<evidence type="ECO:0000259" key="2">
    <source>
        <dbReference type="Pfam" id="PF05272"/>
    </source>
</evidence>
<dbReference type="PANTHER" id="PTHR34985">
    <property type="entry name" value="SLR0554 PROTEIN"/>
    <property type="match status" value="1"/>
</dbReference>
<evidence type="ECO:0000256" key="1">
    <source>
        <dbReference type="SAM" id="Coils"/>
    </source>
</evidence>
<organism evidence="3 4">
    <name type="scientific">Spirosoma profusum</name>
    <dbReference type="NCBI Taxonomy" id="2771354"/>
    <lineage>
        <taxon>Bacteria</taxon>
        <taxon>Pseudomonadati</taxon>
        <taxon>Bacteroidota</taxon>
        <taxon>Cytophagia</taxon>
        <taxon>Cytophagales</taxon>
        <taxon>Cytophagaceae</taxon>
        <taxon>Spirosoma</taxon>
    </lineage>
</organism>
<dbReference type="AlphaFoldDB" id="A0A926XW89"/>
<dbReference type="InterPro" id="IPR027417">
    <property type="entry name" value="P-loop_NTPase"/>
</dbReference>
<dbReference type="Pfam" id="PF05272">
    <property type="entry name" value="VapE-like_dom"/>
    <property type="match status" value="1"/>
</dbReference>
<protein>
    <submittedName>
        <fullName evidence="3">Virulence protein</fullName>
    </submittedName>
</protein>
<dbReference type="Proteomes" id="UP000598820">
    <property type="component" value="Unassembled WGS sequence"/>
</dbReference>
<gene>
    <name evidence="3" type="ORF">IC229_14580</name>
</gene>
<dbReference type="InterPro" id="IPR007936">
    <property type="entry name" value="VapE-like_dom"/>
</dbReference>
<sequence length="316" mass="35690">MNSDFCPEFHPFVAYFNGLAKWDGETDYIGALAATVTTTEQALWWTSLRKWLVALVACAVQDGVVNQTVIVLSGQQGIGKTTWIENLVPADLKPYLYSGTVNPDNKDTLIQLAECLLINLDELENLNKSEIGALKELITKTQINVRRPYGHNTEVLPRRASFIGSVNSAQFLNDTTGSRRFLCFEALNIMTNSHVLVEKALAQAFHLFNNGFRYWFDQDEIAEINANNEQYQLASVEEEIILTHFEKGDAQHAQLYFNATQVIHHLNEKGVRLPMRQVTMGKALKKLGYDRIKKGDMYVYALNERPKVGTQLTLGM</sequence>
<reference evidence="3" key="1">
    <citation type="submission" date="2020-09" db="EMBL/GenBank/DDBJ databases">
        <authorList>
            <person name="Kim M.K."/>
        </authorList>
    </citation>
    <scope>NUCLEOTIDE SEQUENCE</scope>
    <source>
        <strain evidence="3">BT702</strain>
    </source>
</reference>
<name>A0A926XW89_9BACT</name>